<dbReference type="InterPro" id="IPR016024">
    <property type="entry name" value="ARM-type_fold"/>
</dbReference>
<evidence type="ECO:0000256" key="1">
    <source>
        <dbReference type="ARBA" id="ARBA00008384"/>
    </source>
</evidence>
<dbReference type="InterPro" id="IPR019156">
    <property type="entry name" value="Ataxin-10_domain"/>
</dbReference>
<evidence type="ECO:0000313" key="10">
    <source>
        <dbReference type="Proteomes" id="UP000629468"/>
    </source>
</evidence>
<dbReference type="GO" id="GO:0051301">
    <property type="term" value="P:cell division"/>
    <property type="evidence" value="ECO:0007669"/>
    <property type="project" value="UniProtKB-KW"/>
</dbReference>
<protein>
    <recommendedName>
        <fullName evidence="5">Ataxin-10 homolog</fullName>
    </recommendedName>
    <alternativeName>
        <fullName evidence="6">Copper transport protein 86</fullName>
    </alternativeName>
</protein>
<evidence type="ECO:0000256" key="2">
    <source>
        <dbReference type="ARBA" id="ARBA00022618"/>
    </source>
</evidence>
<evidence type="ECO:0000256" key="7">
    <source>
        <dbReference type="SAM" id="MobiDB-lite"/>
    </source>
</evidence>
<dbReference type="InterPro" id="IPR011989">
    <property type="entry name" value="ARM-like"/>
</dbReference>
<name>A0A8H7CA53_AGABI</name>
<feature type="compositionally biased region" description="Low complexity" evidence="7">
    <location>
        <begin position="475"/>
        <end position="490"/>
    </location>
</feature>
<accession>A0A8H7CA53</accession>
<gene>
    <name evidence="9" type="ORF">Agabi119p4_6462</name>
</gene>
<feature type="region of interest" description="Disordered" evidence="7">
    <location>
        <begin position="475"/>
        <end position="500"/>
    </location>
</feature>
<evidence type="ECO:0000256" key="6">
    <source>
        <dbReference type="ARBA" id="ARBA00044805"/>
    </source>
</evidence>
<reference evidence="9 10" key="1">
    <citation type="journal article" name="Sci. Rep.">
        <title>Telomere-to-telomere assembled and centromere annotated genomes of the two main subspecies of the button mushroom Agaricus bisporus reveal especially polymorphic chromosome ends.</title>
        <authorList>
            <person name="Sonnenberg A.S.M."/>
            <person name="Sedaghat-Telgerd N."/>
            <person name="Lavrijssen B."/>
            <person name="Ohm R.A."/>
            <person name="Hendrickx P.M."/>
            <person name="Scholtmeijer K."/>
            <person name="Baars J.J.P."/>
            <person name="van Peer A."/>
        </authorList>
    </citation>
    <scope>NUCLEOTIDE SEQUENCE [LARGE SCALE GENOMIC DNA]</scope>
    <source>
        <strain evidence="9 10">H119_p4</strain>
    </source>
</reference>
<dbReference type="PANTHER" id="PTHR13255:SF0">
    <property type="entry name" value="ATAXIN-10"/>
    <property type="match status" value="1"/>
</dbReference>
<dbReference type="Gene3D" id="1.25.10.10">
    <property type="entry name" value="Leucine-rich Repeat Variant"/>
    <property type="match status" value="1"/>
</dbReference>
<keyword evidence="2" id="KW-0132">Cell division</keyword>
<evidence type="ECO:0000313" key="9">
    <source>
        <dbReference type="EMBL" id="KAF7770488.1"/>
    </source>
</evidence>
<organism evidence="9 10">
    <name type="scientific">Agaricus bisporus var. burnettii</name>
    <dbReference type="NCBI Taxonomy" id="192524"/>
    <lineage>
        <taxon>Eukaryota</taxon>
        <taxon>Fungi</taxon>
        <taxon>Dikarya</taxon>
        <taxon>Basidiomycota</taxon>
        <taxon>Agaricomycotina</taxon>
        <taxon>Agaricomycetes</taxon>
        <taxon>Agaricomycetidae</taxon>
        <taxon>Agaricales</taxon>
        <taxon>Agaricineae</taxon>
        <taxon>Agaricaceae</taxon>
        <taxon>Agaricus</taxon>
    </lineage>
</organism>
<proteinExistence type="inferred from homology"/>
<dbReference type="Proteomes" id="UP000629468">
    <property type="component" value="Unassembled WGS sequence"/>
</dbReference>
<evidence type="ECO:0000259" key="8">
    <source>
        <dbReference type="Pfam" id="PF09759"/>
    </source>
</evidence>
<comment type="function">
    <text evidence="4">May play a role in the regulation of cytokinesis.</text>
</comment>
<evidence type="ECO:0000256" key="4">
    <source>
        <dbReference type="ARBA" id="ARBA00044746"/>
    </source>
</evidence>
<comment type="similarity">
    <text evidence="1">Belongs to the ataxin-10 family.</text>
</comment>
<dbReference type="SUPFAM" id="SSF48371">
    <property type="entry name" value="ARM repeat"/>
    <property type="match status" value="1"/>
</dbReference>
<feature type="compositionally biased region" description="Polar residues" evidence="7">
    <location>
        <begin position="363"/>
        <end position="382"/>
    </location>
</feature>
<dbReference type="InterPro" id="IPR051374">
    <property type="entry name" value="Ataxin-10/CTR86_families"/>
</dbReference>
<dbReference type="GO" id="GO:0005829">
    <property type="term" value="C:cytosol"/>
    <property type="evidence" value="ECO:0007669"/>
    <property type="project" value="TreeGrafter"/>
</dbReference>
<dbReference type="EMBL" id="JABXXO010000009">
    <property type="protein sequence ID" value="KAF7770488.1"/>
    <property type="molecule type" value="Genomic_DNA"/>
</dbReference>
<dbReference type="AlphaFoldDB" id="A0A8H7CA53"/>
<feature type="region of interest" description="Disordered" evidence="7">
    <location>
        <begin position="349"/>
        <end position="382"/>
    </location>
</feature>
<evidence type="ECO:0000256" key="5">
    <source>
        <dbReference type="ARBA" id="ARBA00044801"/>
    </source>
</evidence>
<dbReference type="PANTHER" id="PTHR13255">
    <property type="entry name" value="ATAXIN-10"/>
    <property type="match status" value="1"/>
</dbReference>
<evidence type="ECO:0000256" key="3">
    <source>
        <dbReference type="ARBA" id="ARBA00023306"/>
    </source>
</evidence>
<comment type="caution">
    <text evidence="9">The sequence shown here is derived from an EMBL/GenBank/DDBJ whole genome shotgun (WGS) entry which is preliminary data.</text>
</comment>
<keyword evidence="3" id="KW-0131">Cell cycle</keyword>
<sequence>MSEQTTIVGSRFTSACADFDIRNANSILALGRSIDTFSPDLAGSHQLRISLGSDSTIWPLIRKFWKDLARAHSTFWDDTDDGDSDCKSPRQLALASLCASLAKFTRNLVAGVPDNQSRAAANEPDIRRLLHYYTSWSAMEDEASIAVARILTQALSNLVTGHEELMDQLWGTYLRLPEDQVVIIRLLGSPDTKTILSTLIFISNCISQSRGRTKLLCKSEVGVRICVCLLDSMLRLFEADEGTEAGKAFDIGYHVLERIIEEGFAAVLYRQFFIPDEIITPHQTTLLKIIDSYLQSNQSSPQTSIKPETLHIHSSLTPMLTRAFFSLSRFAQDSIRHSLGLVITTVDDNHSGKSEPSHVASEGSLSPVFSSTRTPGSQEAQDQSLQSLDVMLPKVCEALVLVTQCMVTIAIEAEEYVDQTGVLEEDSPKANVRNYFIEARPSGFGVIESLIELLRLLDKFLPRINFGKSVSPTGLSLGTSTSGTPQTSGQEEGAMSSSPPDNRGFAYLKRDLVRLLGILCHEKRAVQDRIREAGGIEVVMNMCVIDERNPYLKEHAILTLRNLLKNNSENQEVVKSIQPQKEWEDVAIDELQD</sequence>
<feature type="domain" description="Ataxin-10" evidence="8">
    <location>
        <begin position="508"/>
        <end position="590"/>
    </location>
</feature>
<dbReference type="Pfam" id="PF09759">
    <property type="entry name" value="Atx10homo_assoc"/>
    <property type="match status" value="1"/>
</dbReference>